<organism evidence="1 2">
    <name type="scientific">Gallibacterium anatis</name>
    <dbReference type="NCBI Taxonomy" id="750"/>
    <lineage>
        <taxon>Bacteria</taxon>
        <taxon>Pseudomonadati</taxon>
        <taxon>Pseudomonadota</taxon>
        <taxon>Gammaproteobacteria</taxon>
        <taxon>Pasteurellales</taxon>
        <taxon>Pasteurellaceae</taxon>
        <taxon>Gallibacterium</taxon>
    </lineage>
</organism>
<comment type="caution">
    <text evidence="1">The sequence shown here is derived from an EMBL/GenBank/DDBJ whole genome shotgun (WGS) entry which is preliminary data.</text>
</comment>
<protein>
    <submittedName>
        <fullName evidence="1">Uncharacterized protein</fullName>
    </submittedName>
</protein>
<evidence type="ECO:0000313" key="1">
    <source>
        <dbReference type="EMBL" id="KGQ33207.1"/>
    </source>
</evidence>
<accession>A0A0A2XQJ5</accession>
<gene>
    <name evidence="1" type="ORF">JP32_03125</name>
</gene>
<sequence length="71" mass="8271">MKLKFKQWLIDQDYALIEMLGVDEIVSRIDEQLSICGANDCETAFLEEMIASFMKTLSNDDLVRLLFSYEE</sequence>
<proteinExistence type="predicted"/>
<dbReference type="EMBL" id="JPXS01000015">
    <property type="protein sequence ID" value="KGQ33207.1"/>
    <property type="molecule type" value="Genomic_DNA"/>
</dbReference>
<dbReference type="RefSeq" id="WP_039083582.1">
    <property type="nucleotide sequence ID" value="NZ_JPXS01000015.1"/>
</dbReference>
<reference evidence="1 2" key="1">
    <citation type="submission" date="2014-08" db="EMBL/GenBank/DDBJ databases">
        <title>Chaperone-usher fimbriae in a diverse selection of Gallibacterium genomes.</title>
        <authorList>
            <person name="Kudirkiene E."/>
            <person name="Bager R.J."/>
            <person name="Johnson T.J."/>
            <person name="Bojesen A.M."/>
        </authorList>
    </citation>
    <scope>NUCLEOTIDE SEQUENCE [LARGE SCALE GENOMIC DNA]</scope>
    <source>
        <strain evidence="1 2">20558/3kl.</strain>
    </source>
</reference>
<name>A0A0A2XQJ5_9PAST</name>
<dbReference type="Proteomes" id="UP000030526">
    <property type="component" value="Unassembled WGS sequence"/>
</dbReference>
<dbReference type="AlphaFoldDB" id="A0A0A2XQJ5"/>
<evidence type="ECO:0000313" key="2">
    <source>
        <dbReference type="Proteomes" id="UP000030526"/>
    </source>
</evidence>